<keyword evidence="2" id="KW-1185">Reference proteome</keyword>
<accession>A0ACB7XST9</accession>
<gene>
    <name evidence="1" type="ORF">Vadar_021215</name>
</gene>
<sequence length="679" mass="77729">MISQDMISVETLVHFWNFWKEEILNLLENLGKITQEDTSKGSSHWEFCLNYMGVRKHQGDRSDIYLLLDVEANWVKEIDDRSFERKGSMVGIGVSQLVSIAQSYWSSELFRVGMQVLETLRALQDYTASNNFEIFKQSRLLAQTFEVADFLKEYKIQGNNAFVEEYIIATVQNFIRLTFPLDWRKSLTEDMILLRGMELSKNVMTKAIFQDVNMNTKLTYGQMGRVVMMILGFGKLSNESSAEIVRCFGWNFKWRTFVKELIGNTALEIVVGSEKYSSPALRGISLFRKFYEALEDTYLADWKSEPDYISPTCLLYMIERLLFMVSYSQGYFFTTRSTIVELLISQEWMNNPTTNLVGESSLDFVDIHNFIVNLVHDLLLNKSDTLEWTKSTESSSEDYFPLLVLRLIVLLSVLCVNSRKDFDKLFGLLYMSEIGSQLPRAFCNAICRRDCYFVDVLADALSKIENPLVVVVNGDELLKFSCSGAILLNLKVEKSREDLLRELFPQQGKSTDSRGAIRETDSCDPLSDCSYGPFSEMLLALDFENGKGGNAINVMFENPKIKVEVDRNFQLLSSAMDSFPESTCEDEGNLLAEANSVLDDLKLLSASLDKRQPNVEDTISTISEIMKRLHLRWPRLEPLLNHLLREDEDIYHDCEDMESSFPSGQECVYSEGKGTEGNM</sequence>
<name>A0ACB7XST9_9ERIC</name>
<proteinExistence type="predicted"/>
<reference evidence="1 2" key="1">
    <citation type="journal article" date="2021" name="Hortic Res">
        <title>High-quality reference genome and annotation aids understanding of berry development for evergreen blueberry (Vaccinium darrowii).</title>
        <authorList>
            <person name="Yu J."/>
            <person name="Hulse-Kemp A.M."/>
            <person name="Babiker E."/>
            <person name="Staton M."/>
        </authorList>
    </citation>
    <scope>NUCLEOTIDE SEQUENCE [LARGE SCALE GENOMIC DNA]</scope>
    <source>
        <strain evidence="2">cv. NJ 8807/NJ 8810</strain>
        <tissue evidence="1">Young leaf</tissue>
    </source>
</reference>
<evidence type="ECO:0000313" key="2">
    <source>
        <dbReference type="Proteomes" id="UP000828048"/>
    </source>
</evidence>
<dbReference type="EMBL" id="CM037151">
    <property type="protein sequence ID" value="KAH7843832.1"/>
    <property type="molecule type" value="Genomic_DNA"/>
</dbReference>
<organism evidence="1 2">
    <name type="scientific">Vaccinium darrowii</name>
    <dbReference type="NCBI Taxonomy" id="229202"/>
    <lineage>
        <taxon>Eukaryota</taxon>
        <taxon>Viridiplantae</taxon>
        <taxon>Streptophyta</taxon>
        <taxon>Embryophyta</taxon>
        <taxon>Tracheophyta</taxon>
        <taxon>Spermatophyta</taxon>
        <taxon>Magnoliopsida</taxon>
        <taxon>eudicotyledons</taxon>
        <taxon>Gunneridae</taxon>
        <taxon>Pentapetalae</taxon>
        <taxon>asterids</taxon>
        <taxon>Ericales</taxon>
        <taxon>Ericaceae</taxon>
        <taxon>Vaccinioideae</taxon>
        <taxon>Vaccinieae</taxon>
        <taxon>Vaccinium</taxon>
    </lineage>
</organism>
<comment type="caution">
    <text evidence="1">The sequence shown here is derived from an EMBL/GenBank/DDBJ whole genome shotgun (WGS) entry which is preliminary data.</text>
</comment>
<dbReference type="Proteomes" id="UP000828048">
    <property type="component" value="Chromosome 1"/>
</dbReference>
<protein>
    <submittedName>
        <fullName evidence="1">Uncharacterized protein</fullName>
    </submittedName>
</protein>
<evidence type="ECO:0000313" key="1">
    <source>
        <dbReference type="EMBL" id="KAH7843832.1"/>
    </source>
</evidence>